<protein>
    <submittedName>
        <fullName evidence="1">Splicing factor U2AF 50 kDa subunit</fullName>
    </submittedName>
</protein>
<dbReference type="AlphaFoldDB" id="A0A6A2ZAA9"/>
<accession>A0A6A2ZAA9</accession>
<name>A0A6A2ZAA9_HIBSY</name>
<comment type="caution">
    <text evidence="1">The sequence shown here is derived from an EMBL/GenBank/DDBJ whole genome shotgun (WGS) entry which is preliminary data.</text>
</comment>
<dbReference type="EMBL" id="VEPZ02001190">
    <property type="protein sequence ID" value="KAE8688400.1"/>
    <property type="molecule type" value="Genomic_DNA"/>
</dbReference>
<dbReference type="Proteomes" id="UP000436088">
    <property type="component" value="Unassembled WGS sequence"/>
</dbReference>
<reference evidence="1" key="1">
    <citation type="submission" date="2019-09" db="EMBL/GenBank/DDBJ databases">
        <title>Draft genome information of white flower Hibiscus syriacus.</title>
        <authorList>
            <person name="Kim Y.-M."/>
        </authorList>
    </citation>
    <scope>NUCLEOTIDE SEQUENCE [LARGE SCALE GENOMIC DNA]</scope>
    <source>
        <strain evidence="1">YM2019G1</strain>
    </source>
</reference>
<evidence type="ECO:0000313" key="2">
    <source>
        <dbReference type="Proteomes" id="UP000436088"/>
    </source>
</evidence>
<proteinExistence type="predicted"/>
<organism evidence="1 2">
    <name type="scientific">Hibiscus syriacus</name>
    <name type="common">Rose of Sharon</name>
    <dbReference type="NCBI Taxonomy" id="106335"/>
    <lineage>
        <taxon>Eukaryota</taxon>
        <taxon>Viridiplantae</taxon>
        <taxon>Streptophyta</taxon>
        <taxon>Embryophyta</taxon>
        <taxon>Tracheophyta</taxon>
        <taxon>Spermatophyta</taxon>
        <taxon>Magnoliopsida</taxon>
        <taxon>eudicotyledons</taxon>
        <taxon>Gunneridae</taxon>
        <taxon>Pentapetalae</taxon>
        <taxon>rosids</taxon>
        <taxon>malvids</taxon>
        <taxon>Malvales</taxon>
        <taxon>Malvaceae</taxon>
        <taxon>Malvoideae</taxon>
        <taxon>Hibiscus</taxon>
    </lineage>
</organism>
<keyword evidence="2" id="KW-1185">Reference proteome</keyword>
<gene>
    <name evidence="1" type="ORF">F3Y22_tig00110987pilonHSYRG00282</name>
</gene>
<evidence type="ECO:0000313" key="1">
    <source>
        <dbReference type="EMBL" id="KAE8688400.1"/>
    </source>
</evidence>
<sequence length="134" mass="14812">MATLATFGSTSVLRFSKPEPLKEKPSLPFLGSLLPNSMASNLLQPASSKSRIIAFLPALQPVARRCPFTGKKANKANHVFFLEPQDEELQFVNLQFKKFGGADNKEYLLAECTSKQSNGGEVFSFFSLPNNREL</sequence>